<organism evidence="1 2">
    <name type="scientific">Panagrolaimus sp. PS1159</name>
    <dbReference type="NCBI Taxonomy" id="55785"/>
    <lineage>
        <taxon>Eukaryota</taxon>
        <taxon>Metazoa</taxon>
        <taxon>Ecdysozoa</taxon>
        <taxon>Nematoda</taxon>
        <taxon>Chromadorea</taxon>
        <taxon>Rhabditida</taxon>
        <taxon>Tylenchina</taxon>
        <taxon>Panagrolaimomorpha</taxon>
        <taxon>Panagrolaimoidea</taxon>
        <taxon>Panagrolaimidae</taxon>
        <taxon>Panagrolaimus</taxon>
    </lineage>
</organism>
<evidence type="ECO:0000313" key="1">
    <source>
        <dbReference type="Proteomes" id="UP000887580"/>
    </source>
</evidence>
<name>A0AC35EUH3_9BILA</name>
<protein>
    <submittedName>
        <fullName evidence="2">Uncharacterized protein</fullName>
    </submittedName>
</protein>
<proteinExistence type="predicted"/>
<reference evidence="2" key="1">
    <citation type="submission" date="2022-11" db="UniProtKB">
        <authorList>
            <consortium name="WormBaseParasite"/>
        </authorList>
    </citation>
    <scope>IDENTIFICATION</scope>
</reference>
<dbReference type="WBParaSite" id="PS1159_v2.g10109.t1">
    <property type="protein sequence ID" value="PS1159_v2.g10109.t1"/>
    <property type="gene ID" value="PS1159_v2.g10109"/>
</dbReference>
<accession>A0AC35EUH3</accession>
<sequence length="208" mass="22721">MKLFIIFALFGTASALLGIGLGRTQSAGVRGQLVCDGKPATNVKVKLYDDDRGIDTDDLMASGKTDGSGHFDLQGYTHEFTTIDPKINIYHDCNDGLTVCDGKPATNVKVKLYDDDRGIDTDDLMASGKTDGSGHFDLQGYTHEFTTIDPKINIYHDCNDGLTPCQRKVTVYIPDKYVSSGEHPKDIYDAGVIELAGKFKGEERDCIN</sequence>
<evidence type="ECO:0000313" key="2">
    <source>
        <dbReference type="WBParaSite" id="PS1159_v2.g10109.t1"/>
    </source>
</evidence>
<dbReference type="Proteomes" id="UP000887580">
    <property type="component" value="Unplaced"/>
</dbReference>